<feature type="domain" description="DUF1985" evidence="2">
    <location>
        <begin position="3"/>
        <end position="119"/>
    </location>
</feature>
<dbReference type="EMBL" id="NBSK02000007">
    <property type="protein sequence ID" value="KAJ0198579.1"/>
    <property type="molecule type" value="Genomic_DNA"/>
</dbReference>
<proteinExistence type="predicted"/>
<dbReference type="InterPro" id="IPR015410">
    <property type="entry name" value="DUF1985"/>
</dbReference>
<organism evidence="3 4">
    <name type="scientific">Lactuca sativa</name>
    <name type="common">Garden lettuce</name>
    <dbReference type="NCBI Taxonomy" id="4236"/>
    <lineage>
        <taxon>Eukaryota</taxon>
        <taxon>Viridiplantae</taxon>
        <taxon>Streptophyta</taxon>
        <taxon>Embryophyta</taxon>
        <taxon>Tracheophyta</taxon>
        <taxon>Spermatophyta</taxon>
        <taxon>Magnoliopsida</taxon>
        <taxon>eudicotyledons</taxon>
        <taxon>Gunneridae</taxon>
        <taxon>Pentapetalae</taxon>
        <taxon>asterids</taxon>
        <taxon>campanulids</taxon>
        <taxon>Asterales</taxon>
        <taxon>Asteraceae</taxon>
        <taxon>Cichorioideae</taxon>
        <taxon>Cichorieae</taxon>
        <taxon>Lactucinae</taxon>
        <taxon>Lactuca</taxon>
    </lineage>
</organism>
<keyword evidence="1" id="KW-0472">Membrane</keyword>
<gene>
    <name evidence="3" type="ORF">LSAT_V11C700348350</name>
</gene>
<evidence type="ECO:0000313" key="3">
    <source>
        <dbReference type="EMBL" id="KAJ0198579.1"/>
    </source>
</evidence>
<feature type="transmembrane region" description="Helical" evidence="1">
    <location>
        <begin position="138"/>
        <end position="157"/>
    </location>
</feature>
<dbReference type="Proteomes" id="UP000235145">
    <property type="component" value="Unassembled WGS sequence"/>
</dbReference>
<comment type="caution">
    <text evidence="3">The sequence shown here is derived from an EMBL/GenBank/DDBJ whole genome shotgun (WGS) entry which is preliminary data.</text>
</comment>
<evidence type="ECO:0000313" key="4">
    <source>
        <dbReference type="Proteomes" id="UP000235145"/>
    </source>
</evidence>
<evidence type="ECO:0000256" key="1">
    <source>
        <dbReference type="SAM" id="Phobius"/>
    </source>
</evidence>
<dbReference type="Pfam" id="PF09331">
    <property type="entry name" value="DUF1985"/>
    <property type="match status" value="1"/>
</dbReference>
<accession>A0A9R1X4S9</accession>
<dbReference type="PANTHER" id="PTHR48449:SF1">
    <property type="entry name" value="DUF1985 DOMAIN-CONTAINING PROTEIN"/>
    <property type="match status" value="1"/>
</dbReference>
<name>A0A9R1X4S9_LACSA</name>
<reference evidence="3 4" key="1">
    <citation type="journal article" date="2017" name="Nat. Commun.">
        <title>Genome assembly with in vitro proximity ligation data and whole-genome triplication in lettuce.</title>
        <authorList>
            <person name="Reyes-Chin-Wo S."/>
            <person name="Wang Z."/>
            <person name="Yang X."/>
            <person name="Kozik A."/>
            <person name="Arikit S."/>
            <person name="Song C."/>
            <person name="Xia L."/>
            <person name="Froenicke L."/>
            <person name="Lavelle D.O."/>
            <person name="Truco M.J."/>
            <person name="Xia R."/>
            <person name="Zhu S."/>
            <person name="Xu C."/>
            <person name="Xu H."/>
            <person name="Xu X."/>
            <person name="Cox K."/>
            <person name="Korf I."/>
            <person name="Meyers B.C."/>
            <person name="Michelmore R.W."/>
        </authorList>
    </citation>
    <scope>NUCLEOTIDE SEQUENCE [LARGE SCALE GENOMIC DNA]</scope>
    <source>
        <strain evidence="4">cv. Salinas</strain>
        <tissue evidence="3">Seedlings</tissue>
    </source>
</reference>
<dbReference type="AlphaFoldDB" id="A0A9R1X4S9"/>
<protein>
    <recommendedName>
        <fullName evidence="2">DUF1985 domain-containing protein</fullName>
    </recommendedName>
</protein>
<evidence type="ECO:0000259" key="2">
    <source>
        <dbReference type="Pfam" id="PF09331"/>
    </source>
</evidence>
<sequence length="200" mass="23406">MVYGPKEFCLITGFNFRVYPKMIGKKVSEKKNSSQKRCLLQKRLFLNHTISSVKICDLRSYTLNQPLLATTDDNAVRVCLIYVLCEGFLEKEANDRVPQDWFFFVENLDEWNGFAWGSYLRDFAYESMMTFRIHGTRSIIFITIASLTFPVLCVRIYDVIKCIQICNGKYQMKWWSCYLPSRSSYSCTPPPPLCILYPIM</sequence>
<dbReference type="PANTHER" id="PTHR48449">
    <property type="entry name" value="DUF1985 DOMAIN-CONTAINING PROTEIN"/>
    <property type="match status" value="1"/>
</dbReference>
<keyword evidence="1" id="KW-0812">Transmembrane</keyword>
<keyword evidence="4" id="KW-1185">Reference proteome</keyword>
<keyword evidence="1" id="KW-1133">Transmembrane helix</keyword>